<proteinExistence type="predicted"/>
<evidence type="ECO:0008006" key="3">
    <source>
        <dbReference type="Google" id="ProtNLM"/>
    </source>
</evidence>
<sequence>MKFNFLMTARFLGLFMCLLGIFMGLIVLGGCKKSPHTFAEERPQDSVPSTAEEFASITVKNGRLTFEDGREVSLFGTNYHPMSWYQYRNMKALGADFRSVIRQDISDMKKMGVQVVRVHVFEREISDQQGALIDNVHLDIFDMLVDELIKQGMYLYLTPLSWWNAPDELDTSFSKQVTKMGMMFDEQAVEASKRFVHEFLVHENRYTGHRLVDEPNLALLEILNEPWYFPYAAMEDVSRDHSWHKENETTEETYRKDYETWKSKWLAYCQERNVMPSESNYDKFQQGEILAYLNGMVSVIRETGSAHPIAAALFESSYNKGVLDAIQASKVDAVTDGWYPGGFEYNEEKNLFEEAANYELPQQVRQKAKVVYEFDIPGTFDNVGMYPAMARRYRSMGAQIACQFQYDSSITAPYNVDWGIHYLNYLYTPAKSIAFAIARKAFNEIPLGTKYQVTSDKQVFGDFAVSFQPYQAMVVQPSDVMYAQTLEDWIPYQLPRTPKHVLGRGNSTFIHYEGSGFYDFQQDTDTKAVLYVSPDILRQEDVQQLFTNTSTQREVIKLGYTTHRRLEIKIPGWNSFTATDPAGNSQQITNGKMMVLPGKSYQLVKSNTQQ</sequence>
<dbReference type="InterPro" id="IPR017853">
    <property type="entry name" value="GH"/>
</dbReference>
<organism evidence="1 2">
    <name type="scientific">Parapedobacter defluvii</name>
    <dbReference type="NCBI Taxonomy" id="2045106"/>
    <lineage>
        <taxon>Bacteria</taxon>
        <taxon>Pseudomonadati</taxon>
        <taxon>Bacteroidota</taxon>
        <taxon>Sphingobacteriia</taxon>
        <taxon>Sphingobacteriales</taxon>
        <taxon>Sphingobacteriaceae</taxon>
        <taxon>Parapedobacter</taxon>
    </lineage>
</organism>
<name>A0ABQ1M0M9_9SPHI</name>
<dbReference type="Gene3D" id="3.20.20.80">
    <property type="entry name" value="Glycosidases"/>
    <property type="match status" value="1"/>
</dbReference>
<evidence type="ECO:0000313" key="2">
    <source>
        <dbReference type="Proteomes" id="UP000597338"/>
    </source>
</evidence>
<comment type="caution">
    <text evidence="1">The sequence shown here is derived from an EMBL/GenBank/DDBJ whole genome shotgun (WGS) entry which is preliminary data.</text>
</comment>
<gene>
    <name evidence="1" type="ORF">GCM10011386_26080</name>
</gene>
<dbReference type="RefSeq" id="WP_188751373.1">
    <property type="nucleotide sequence ID" value="NZ_BMIK01000008.1"/>
</dbReference>
<evidence type="ECO:0000313" key="1">
    <source>
        <dbReference type="EMBL" id="GGC32734.1"/>
    </source>
</evidence>
<dbReference type="SUPFAM" id="SSF51445">
    <property type="entry name" value="(Trans)glycosidases"/>
    <property type="match status" value="1"/>
</dbReference>
<reference evidence="2" key="1">
    <citation type="journal article" date="2019" name="Int. J. Syst. Evol. Microbiol.">
        <title>The Global Catalogue of Microorganisms (GCM) 10K type strain sequencing project: providing services to taxonomists for standard genome sequencing and annotation.</title>
        <authorList>
            <consortium name="The Broad Institute Genomics Platform"/>
            <consortium name="The Broad Institute Genome Sequencing Center for Infectious Disease"/>
            <person name="Wu L."/>
            <person name="Ma J."/>
        </authorList>
    </citation>
    <scope>NUCLEOTIDE SEQUENCE [LARGE SCALE GENOMIC DNA]</scope>
    <source>
        <strain evidence="2">CGMCC 1.15342</strain>
    </source>
</reference>
<dbReference type="PROSITE" id="PS51257">
    <property type="entry name" value="PROKAR_LIPOPROTEIN"/>
    <property type="match status" value="1"/>
</dbReference>
<protein>
    <recommendedName>
        <fullName evidence="3">Cellulase (Glycosyl hydrolase family 5)</fullName>
    </recommendedName>
</protein>
<accession>A0ABQ1M0M9</accession>
<dbReference type="Proteomes" id="UP000597338">
    <property type="component" value="Unassembled WGS sequence"/>
</dbReference>
<dbReference type="EMBL" id="BMIK01000008">
    <property type="protein sequence ID" value="GGC32734.1"/>
    <property type="molecule type" value="Genomic_DNA"/>
</dbReference>
<keyword evidence="2" id="KW-1185">Reference proteome</keyword>